<dbReference type="InterPro" id="IPR045339">
    <property type="entry name" value="DUF6534"/>
</dbReference>
<dbReference type="EMBL" id="ML143420">
    <property type="protein sequence ID" value="TBU28574.1"/>
    <property type="molecule type" value="Genomic_DNA"/>
</dbReference>
<dbReference type="PANTHER" id="PTHR40465">
    <property type="entry name" value="CHROMOSOME 1, WHOLE GENOME SHOTGUN SEQUENCE"/>
    <property type="match status" value="1"/>
</dbReference>
<gene>
    <name evidence="3" type="ORF">BD311DRAFT_806827</name>
</gene>
<accession>A0A4Q9MLR2</accession>
<proteinExistence type="predicted"/>
<evidence type="ECO:0000256" key="1">
    <source>
        <dbReference type="SAM" id="Phobius"/>
    </source>
</evidence>
<feature type="transmembrane region" description="Helical" evidence="1">
    <location>
        <begin position="99"/>
        <end position="116"/>
    </location>
</feature>
<dbReference type="OrthoDB" id="2751245at2759"/>
<name>A0A4Q9MLR2_9APHY</name>
<keyword evidence="1" id="KW-0472">Membrane</keyword>
<feature type="transmembrane region" description="Helical" evidence="1">
    <location>
        <begin position="204"/>
        <end position="225"/>
    </location>
</feature>
<sequence>MWWPSVSDSTSPGGTLGVLVLATLIAGILYGITVLQSVQYADKFYNDPSLLKLMVAVLWAFETITVISEAHALYTYSVSYSGTLFALVPLPWSLQLDRAFSYAVIYGVQMFYAVRIRQLGRRYWYLPVLTGLLATGAIAATVQGSRYTIGDPNVPSWINILSTTSAGLQIGVDVLIAGALYWFSRNRVGNLKKRALVKHTLVSAINRGVISTLLQAMITVSYFALRPRIIWLAFQMANNKVHAMSLLSTLNTRSSVDGVGHDPEIVDARLRYRVERELANSLVLAWVQSDGNSEFQSRTESPPIIPDLGHGLMSSQSSWFAKSEEGGLARYAPSYHARSTTAVESQSAA</sequence>
<evidence type="ECO:0000313" key="3">
    <source>
        <dbReference type="EMBL" id="TBU28574.1"/>
    </source>
</evidence>
<feature type="transmembrane region" description="Helical" evidence="1">
    <location>
        <begin position="123"/>
        <end position="145"/>
    </location>
</feature>
<feature type="transmembrane region" description="Helical" evidence="1">
    <location>
        <begin position="50"/>
        <end position="74"/>
    </location>
</feature>
<feature type="domain" description="DUF6534" evidence="2">
    <location>
        <begin position="171"/>
        <end position="255"/>
    </location>
</feature>
<feature type="transmembrane region" description="Helical" evidence="1">
    <location>
        <begin position="16"/>
        <end position="38"/>
    </location>
</feature>
<keyword evidence="1" id="KW-0812">Transmembrane</keyword>
<dbReference type="Proteomes" id="UP000292957">
    <property type="component" value="Unassembled WGS sequence"/>
</dbReference>
<protein>
    <recommendedName>
        <fullName evidence="2">DUF6534 domain-containing protein</fullName>
    </recommendedName>
</protein>
<reference evidence="3" key="1">
    <citation type="submission" date="2019-01" db="EMBL/GenBank/DDBJ databases">
        <title>Draft genome sequences of three monokaryotic isolates of the white-rot basidiomycete fungus Dichomitus squalens.</title>
        <authorList>
            <consortium name="DOE Joint Genome Institute"/>
            <person name="Lopez S.C."/>
            <person name="Andreopoulos B."/>
            <person name="Pangilinan J."/>
            <person name="Lipzen A."/>
            <person name="Riley R."/>
            <person name="Ahrendt S."/>
            <person name="Ng V."/>
            <person name="Barry K."/>
            <person name="Daum C."/>
            <person name="Grigoriev I.V."/>
            <person name="Hilden K.S."/>
            <person name="Makela M.R."/>
            <person name="de Vries R.P."/>
        </authorList>
    </citation>
    <scope>NUCLEOTIDE SEQUENCE [LARGE SCALE GENOMIC DNA]</scope>
    <source>
        <strain evidence="3">OM18370.1</strain>
    </source>
</reference>
<dbReference type="PANTHER" id="PTHR40465:SF1">
    <property type="entry name" value="DUF6534 DOMAIN-CONTAINING PROTEIN"/>
    <property type="match status" value="1"/>
</dbReference>
<organism evidence="3">
    <name type="scientific">Dichomitus squalens</name>
    <dbReference type="NCBI Taxonomy" id="114155"/>
    <lineage>
        <taxon>Eukaryota</taxon>
        <taxon>Fungi</taxon>
        <taxon>Dikarya</taxon>
        <taxon>Basidiomycota</taxon>
        <taxon>Agaricomycotina</taxon>
        <taxon>Agaricomycetes</taxon>
        <taxon>Polyporales</taxon>
        <taxon>Polyporaceae</taxon>
        <taxon>Dichomitus</taxon>
    </lineage>
</organism>
<feature type="transmembrane region" description="Helical" evidence="1">
    <location>
        <begin position="157"/>
        <end position="183"/>
    </location>
</feature>
<keyword evidence="1" id="KW-1133">Transmembrane helix</keyword>
<dbReference type="AlphaFoldDB" id="A0A4Q9MLR2"/>
<evidence type="ECO:0000259" key="2">
    <source>
        <dbReference type="Pfam" id="PF20152"/>
    </source>
</evidence>
<dbReference type="Pfam" id="PF20152">
    <property type="entry name" value="DUF6534"/>
    <property type="match status" value="1"/>
</dbReference>